<proteinExistence type="predicted"/>
<protein>
    <submittedName>
        <fullName evidence="2">Uncharacterized protein</fullName>
    </submittedName>
</protein>
<keyword evidence="3" id="KW-1185">Reference proteome</keyword>
<feature type="transmembrane region" description="Helical" evidence="1">
    <location>
        <begin position="12"/>
        <end position="32"/>
    </location>
</feature>
<comment type="caution">
    <text evidence="2">The sequence shown here is derived from an EMBL/GenBank/DDBJ whole genome shotgun (WGS) entry which is preliminary data.</text>
</comment>
<organism evidence="2 3">
    <name type="scientific">Deinococcus xinjiangensis</name>
    <dbReference type="NCBI Taxonomy" id="457454"/>
    <lineage>
        <taxon>Bacteria</taxon>
        <taxon>Thermotogati</taxon>
        <taxon>Deinococcota</taxon>
        <taxon>Deinococci</taxon>
        <taxon>Deinococcales</taxon>
        <taxon>Deinococcaceae</taxon>
        <taxon>Deinococcus</taxon>
    </lineage>
</organism>
<dbReference type="Proteomes" id="UP001458946">
    <property type="component" value="Unassembled WGS sequence"/>
</dbReference>
<feature type="transmembrane region" description="Helical" evidence="1">
    <location>
        <begin position="146"/>
        <end position="164"/>
    </location>
</feature>
<keyword evidence="1" id="KW-1133">Transmembrane helix</keyword>
<feature type="transmembrane region" description="Helical" evidence="1">
    <location>
        <begin position="62"/>
        <end position="84"/>
    </location>
</feature>
<sequence length="173" mass="18610">MEQEALLSPKAAFGLRLLGLALALWLTVPAVLHQPHFYLLDNVNLIFHEAGHVLLSWGGNTLMLLGGSLFQVLMPLACMAAFLLRRDRYAAGLMLLWGAESMANVSAYIADAPTRNLDLITGDPDTHDWWQLLNDNLGAAAGLSRLVLSAAIIALVAGVLLAVWDDLGGLAKE</sequence>
<evidence type="ECO:0000313" key="3">
    <source>
        <dbReference type="Proteomes" id="UP001458946"/>
    </source>
</evidence>
<keyword evidence="1" id="KW-0472">Membrane</keyword>
<accession>A0ABP9V9M2</accession>
<gene>
    <name evidence="2" type="ORF">Dxin01_00428</name>
</gene>
<evidence type="ECO:0000256" key="1">
    <source>
        <dbReference type="SAM" id="Phobius"/>
    </source>
</evidence>
<name>A0ABP9V9M2_9DEIO</name>
<reference evidence="2 3" key="1">
    <citation type="submission" date="2024-02" db="EMBL/GenBank/DDBJ databases">
        <title>Deinococcus xinjiangensis NBRC 107630.</title>
        <authorList>
            <person name="Ichikawa N."/>
            <person name="Katano-Makiyama Y."/>
            <person name="Hidaka K."/>
        </authorList>
    </citation>
    <scope>NUCLEOTIDE SEQUENCE [LARGE SCALE GENOMIC DNA]</scope>
    <source>
        <strain evidence="2 3">NBRC 107630</strain>
    </source>
</reference>
<dbReference type="RefSeq" id="WP_353540683.1">
    <property type="nucleotide sequence ID" value="NZ_BAABRN010000003.1"/>
</dbReference>
<keyword evidence="1" id="KW-0812">Transmembrane</keyword>
<dbReference type="EMBL" id="BAABRN010000003">
    <property type="protein sequence ID" value="GAA5500703.1"/>
    <property type="molecule type" value="Genomic_DNA"/>
</dbReference>
<evidence type="ECO:0000313" key="2">
    <source>
        <dbReference type="EMBL" id="GAA5500703.1"/>
    </source>
</evidence>